<keyword evidence="7" id="KW-0807">Transducer</keyword>
<evidence type="ECO:0000259" key="9">
    <source>
        <dbReference type="PROSITE" id="PS50262"/>
    </source>
</evidence>
<evidence type="ECO:0000313" key="13">
    <source>
        <dbReference type="EMBL" id="CAF4121444.1"/>
    </source>
</evidence>
<dbReference type="GO" id="GO:0004930">
    <property type="term" value="F:G protein-coupled receptor activity"/>
    <property type="evidence" value="ECO:0007669"/>
    <property type="project" value="UniProtKB-KW"/>
</dbReference>
<evidence type="ECO:0000313" key="10">
    <source>
        <dbReference type="EMBL" id="CAF1252485.1"/>
    </source>
</evidence>
<evidence type="ECO:0000256" key="2">
    <source>
        <dbReference type="ARBA" id="ARBA00022692"/>
    </source>
</evidence>
<proteinExistence type="predicted"/>
<dbReference type="EMBL" id="CAJOBC010036840">
    <property type="protein sequence ID" value="CAF4121444.1"/>
    <property type="molecule type" value="Genomic_DNA"/>
</dbReference>
<dbReference type="SUPFAM" id="SSF81321">
    <property type="entry name" value="Family A G protein-coupled receptor-like"/>
    <property type="match status" value="1"/>
</dbReference>
<feature type="transmembrane region" description="Helical" evidence="8">
    <location>
        <begin position="243"/>
        <end position="263"/>
    </location>
</feature>
<keyword evidence="14" id="KW-1185">Reference proteome</keyword>
<keyword evidence="4" id="KW-0297">G-protein coupled receptor</keyword>
<evidence type="ECO:0000313" key="14">
    <source>
        <dbReference type="Proteomes" id="UP000663829"/>
    </source>
</evidence>
<sequence length="344" mass="39237">MSDGANLILNINTISTQVIRYLSIFLLVFGTIGNVLNLIVFLQRSLRSNPCSVYFFSSSISSLVSLYSGLITRTLATYRLDPTNKSSIQCKIRSFFLFSSFTTSTWLIAVASIDRYFISCQSTQRRRLSSLKNAYYLTGIISIFSMLIYAEVFYCFEANLSTPPLPLPCYSKNYSCQLYNDLTFAIIFVLIPCLLMFIFGYLTILNVRKLNRAVGITFSTHSNNNNKDTKHIKKSDRQLIEMLLAQVLLLTTLALPTAIQRLYSTLSVNTVRSQLTLAIENFIFQLLLLLTFVSTSMPFYLYLLTGTLFRRTLIGLFYKVVLDHTVRDEISVTNIRQNTVVYNK</sequence>
<reference evidence="11" key="1">
    <citation type="submission" date="2021-02" db="EMBL/GenBank/DDBJ databases">
        <authorList>
            <person name="Nowell W R."/>
        </authorList>
    </citation>
    <scope>NUCLEOTIDE SEQUENCE</scope>
</reference>
<dbReference type="EMBL" id="CAJOBA010038369">
    <property type="protein sequence ID" value="CAF4059600.1"/>
    <property type="molecule type" value="Genomic_DNA"/>
</dbReference>
<dbReference type="OrthoDB" id="9990906at2759"/>
<evidence type="ECO:0000313" key="11">
    <source>
        <dbReference type="EMBL" id="CAF1299747.1"/>
    </source>
</evidence>
<comment type="caution">
    <text evidence="11">The sequence shown here is derived from an EMBL/GenBank/DDBJ whole genome shotgun (WGS) entry which is preliminary data.</text>
</comment>
<dbReference type="PANTHER" id="PTHR24243">
    <property type="entry name" value="G-PROTEIN COUPLED RECEPTOR"/>
    <property type="match status" value="1"/>
</dbReference>
<dbReference type="EMBL" id="CAJNOQ010012427">
    <property type="protein sequence ID" value="CAF1299747.1"/>
    <property type="molecule type" value="Genomic_DNA"/>
</dbReference>
<protein>
    <recommendedName>
        <fullName evidence="9">G-protein coupled receptors family 1 profile domain-containing protein</fullName>
    </recommendedName>
</protein>
<dbReference type="Proteomes" id="UP000663829">
    <property type="component" value="Unassembled WGS sequence"/>
</dbReference>
<dbReference type="PRINTS" id="PR00237">
    <property type="entry name" value="GPCRRHODOPSN"/>
</dbReference>
<dbReference type="GO" id="GO:0005886">
    <property type="term" value="C:plasma membrane"/>
    <property type="evidence" value="ECO:0007669"/>
    <property type="project" value="TreeGrafter"/>
</dbReference>
<evidence type="ECO:0000256" key="8">
    <source>
        <dbReference type="SAM" id="Phobius"/>
    </source>
</evidence>
<dbReference type="Pfam" id="PF00001">
    <property type="entry name" value="7tm_1"/>
    <property type="match status" value="1"/>
</dbReference>
<feature type="transmembrane region" description="Helical" evidence="8">
    <location>
        <begin position="182"/>
        <end position="202"/>
    </location>
</feature>
<keyword evidence="6" id="KW-0675">Receptor</keyword>
<feature type="transmembrane region" description="Helical" evidence="8">
    <location>
        <begin position="134"/>
        <end position="154"/>
    </location>
</feature>
<dbReference type="InterPro" id="IPR000276">
    <property type="entry name" value="GPCR_Rhodpsn"/>
</dbReference>
<feature type="transmembrane region" description="Helical" evidence="8">
    <location>
        <begin position="53"/>
        <end position="72"/>
    </location>
</feature>
<keyword evidence="2 8" id="KW-0812">Transmembrane</keyword>
<evidence type="ECO:0000256" key="5">
    <source>
        <dbReference type="ARBA" id="ARBA00023136"/>
    </source>
</evidence>
<organism evidence="11 14">
    <name type="scientific">Didymodactylos carnosus</name>
    <dbReference type="NCBI Taxonomy" id="1234261"/>
    <lineage>
        <taxon>Eukaryota</taxon>
        <taxon>Metazoa</taxon>
        <taxon>Spiralia</taxon>
        <taxon>Gnathifera</taxon>
        <taxon>Rotifera</taxon>
        <taxon>Eurotatoria</taxon>
        <taxon>Bdelloidea</taxon>
        <taxon>Philodinida</taxon>
        <taxon>Philodinidae</taxon>
        <taxon>Didymodactylos</taxon>
    </lineage>
</organism>
<dbReference type="Proteomes" id="UP000682733">
    <property type="component" value="Unassembled WGS sequence"/>
</dbReference>
<dbReference type="PANTHER" id="PTHR24243:SF230">
    <property type="entry name" value="G-PROTEIN COUPLED RECEPTORS FAMILY 1 PROFILE DOMAIN-CONTAINING PROTEIN"/>
    <property type="match status" value="1"/>
</dbReference>
<evidence type="ECO:0000256" key="6">
    <source>
        <dbReference type="ARBA" id="ARBA00023170"/>
    </source>
</evidence>
<name>A0A815DCG7_9BILA</name>
<dbReference type="Proteomes" id="UP000681722">
    <property type="component" value="Unassembled WGS sequence"/>
</dbReference>
<comment type="subcellular location">
    <subcellularLocation>
        <location evidence="1">Membrane</location>
        <topology evidence="1">Multi-pass membrane protein</topology>
    </subcellularLocation>
</comment>
<dbReference type="Proteomes" id="UP000677228">
    <property type="component" value="Unassembled WGS sequence"/>
</dbReference>
<feature type="transmembrane region" description="Helical" evidence="8">
    <location>
        <begin position="92"/>
        <end position="113"/>
    </location>
</feature>
<evidence type="ECO:0000256" key="1">
    <source>
        <dbReference type="ARBA" id="ARBA00004141"/>
    </source>
</evidence>
<gene>
    <name evidence="11" type="ORF">GPM918_LOCUS28459</name>
    <name evidence="10" type="ORF">OVA965_LOCUS26344</name>
    <name evidence="13" type="ORF">SRO942_LOCUS28961</name>
    <name evidence="12" type="ORF">TMI583_LOCUS27082</name>
</gene>
<dbReference type="Gene3D" id="1.20.1070.10">
    <property type="entry name" value="Rhodopsin 7-helix transmembrane proteins"/>
    <property type="match status" value="1"/>
</dbReference>
<dbReference type="AlphaFoldDB" id="A0A815DCG7"/>
<accession>A0A815DCG7</accession>
<keyword evidence="3 8" id="KW-1133">Transmembrane helix</keyword>
<feature type="transmembrane region" description="Helical" evidence="8">
    <location>
        <begin position="20"/>
        <end position="41"/>
    </location>
</feature>
<evidence type="ECO:0000256" key="7">
    <source>
        <dbReference type="ARBA" id="ARBA00023224"/>
    </source>
</evidence>
<evidence type="ECO:0000256" key="4">
    <source>
        <dbReference type="ARBA" id="ARBA00023040"/>
    </source>
</evidence>
<dbReference type="InterPro" id="IPR017452">
    <property type="entry name" value="GPCR_Rhodpsn_7TM"/>
</dbReference>
<keyword evidence="5 8" id="KW-0472">Membrane</keyword>
<evidence type="ECO:0000313" key="12">
    <source>
        <dbReference type="EMBL" id="CAF4059600.1"/>
    </source>
</evidence>
<dbReference type="EMBL" id="CAJNOK010016816">
    <property type="protein sequence ID" value="CAF1252485.1"/>
    <property type="molecule type" value="Genomic_DNA"/>
</dbReference>
<dbReference type="PROSITE" id="PS50262">
    <property type="entry name" value="G_PROTEIN_RECEP_F1_2"/>
    <property type="match status" value="1"/>
</dbReference>
<feature type="domain" description="G-protein coupled receptors family 1 profile" evidence="9">
    <location>
        <begin position="33"/>
        <end position="302"/>
    </location>
</feature>
<feature type="transmembrane region" description="Helical" evidence="8">
    <location>
        <begin position="283"/>
        <end position="303"/>
    </location>
</feature>
<evidence type="ECO:0000256" key="3">
    <source>
        <dbReference type="ARBA" id="ARBA00022989"/>
    </source>
</evidence>